<proteinExistence type="predicted"/>
<keyword evidence="2" id="KW-0175">Coiled coil</keyword>
<keyword evidence="1" id="KW-0694">RNA-binding</keyword>
<dbReference type="SUPFAM" id="SSF54928">
    <property type="entry name" value="RNA-binding domain, RBD"/>
    <property type="match status" value="1"/>
</dbReference>
<dbReference type="PROSITE" id="PS50102">
    <property type="entry name" value="RRM"/>
    <property type="match status" value="1"/>
</dbReference>
<dbReference type="Proteomes" id="UP001149090">
    <property type="component" value="Unassembled WGS sequence"/>
</dbReference>
<dbReference type="InterPro" id="IPR035979">
    <property type="entry name" value="RBD_domain_sf"/>
</dbReference>
<organism evidence="5 6">
    <name type="scientific">Anaeramoeba ignava</name>
    <name type="common">Anaerobic marine amoeba</name>
    <dbReference type="NCBI Taxonomy" id="1746090"/>
    <lineage>
        <taxon>Eukaryota</taxon>
        <taxon>Metamonada</taxon>
        <taxon>Anaeramoebidae</taxon>
        <taxon>Anaeramoeba</taxon>
    </lineage>
</organism>
<evidence type="ECO:0000256" key="1">
    <source>
        <dbReference type="PROSITE-ProRule" id="PRU00176"/>
    </source>
</evidence>
<evidence type="ECO:0000313" key="5">
    <source>
        <dbReference type="EMBL" id="KAJ5074813.1"/>
    </source>
</evidence>
<dbReference type="EMBL" id="JAPDFW010000068">
    <property type="protein sequence ID" value="KAJ5074813.1"/>
    <property type="molecule type" value="Genomic_DNA"/>
</dbReference>
<feature type="region of interest" description="Disordered" evidence="3">
    <location>
        <begin position="1"/>
        <end position="21"/>
    </location>
</feature>
<dbReference type="Gene3D" id="3.30.70.330">
    <property type="match status" value="1"/>
</dbReference>
<evidence type="ECO:0000256" key="2">
    <source>
        <dbReference type="SAM" id="Coils"/>
    </source>
</evidence>
<accession>A0A9Q0LNT8</accession>
<dbReference type="GO" id="GO:0003723">
    <property type="term" value="F:RNA binding"/>
    <property type="evidence" value="ECO:0007669"/>
    <property type="project" value="UniProtKB-UniRule"/>
</dbReference>
<evidence type="ECO:0000313" key="6">
    <source>
        <dbReference type="Proteomes" id="UP001149090"/>
    </source>
</evidence>
<dbReference type="Pfam" id="PF00076">
    <property type="entry name" value="RRM_1"/>
    <property type="match status" value="1"/>
</dbReference>
<feature type="compositionally biased region" description="Basic residues" evidence="3">
    <location>
        <begin position="114"/>
        <end position="176"/>
    </location>
</feature>
<feature type="compositionally biased region" description="Polar residues" evidence="3">
    <location>
        <begin position="213"/>
        <end position="251"/>
    </location>
</feature>
<name>A0A9Q0LNT8_ANAIG</name>
<protein>
    <submittedName>
        <fullName evidence="5">RNA recognition motif rrm domain containing protein</fullName>
    </submittedName>
</protein>
<comment type="caution">
    <text evidence="5">The sequence shown here is derived from an EMBL/GenBank/DDBJ whole genome shotgun (WGS) entry which is preliminary data.</text>
</comment>
<feature type="domain" description="RRM" evidence="4">
    <location>
        <begin position="30"/>
        <end position="108"/>
    </location>
</feature>
<keyword evidence="6" id="KW-1185">Reference proteome</keyword>
<dbReference type="InterPro" id="IPR000504">
    <property type="entry name" value="RRM_dom"/>
</dbReference>
<dbReference type="PANTHER" id="PTHR48034">
    <property type="entry name" value="TRANSFORMER-2 SEX-DETERMINING PROTEIN-RELATED"/>
    <property type="match status" value="1"/>
</dbReference>
<reference evidence="5" key="1">
    <citation type="submission" date="2022-10" db="EMBL/GenBank/DDBJ databases">
        <title>Novel sulphate-reducing endosymbionts in the free-living metamonad Anaeramoeba.</title>
        <authorList>
            <person name="Jerlstrom-Hultqvist J."/>
            <person name="Cepicka I."/>
            <person name="Gallot-Lavallee L."/>
            <person name="Salas-Leiva D."/>
            <person name="Curtis B.A."/>
            <person name="Zahonova K."/>
            <person name="Pipaliya S."/>
            <person name="Dacks J."/>
            <person name="Roger A.J."/>
        </authorList>
    </citation>
    <scope>NUCLEOTIDE SEQUENCE</scope>
    <source>
        <strain evidence="5">BMAN</strain>
    </source>
</reference>
<gene>
    <name evidence="5" type="ORF">M0811_07856</name>
</gene>
<evidence type="ECO:0000256" key="3">
    <source>
        <dbReference type="SAM" id="MobiDB-lite"/>
    </source>
</evidence>
<feature type="region of interest" description="Disordered" evidence="3">
    <location>
        <begin position="111"/>
        <end position="264"/>
    </location>
</feature>
<dbReference type="AlphaFoldDB" id="A0A9Q0LNT8"/>
<sequence>MSYRSRSRSNERSPKPYRGRNRRWEKEPSRCLYVGNLPFFVDEKDLEHLFLKCGELQRVMIGKDFRTGRSRGWGFVTFVDKRDAEDAYHRFQGYSFEGRRLKLDYDEGLERKSRFPPRGRGSFRSRSPPRRRSRSPPRRRRSRSPPRRSRSPPRRSRSPPRRRRSRTPSRERKPRTPSRSLSRERKSRTPSMERKPRTPSRSPSRSPVRDGSLNHNSRSPPRKSGSNTPSPQRAAPNSRSASPLNRSQSPAPRNLRTPNKKPVIDLFKNTQPKEITFPKYISKIQSFPKQVKRIKYTRSKKNFRRNFFSLLGIKPKTQTHNKSLIFNISKIQIKESTDLSQTSKENLPNYDILKDVQQKILETKKQLFDLQKDFLAFFQFFGNQMSNLKENSQIFVDKYHNQLETKDQKIEDLENEIIDCENFIQKIQKIGKNLMKKNTEQENELQKIYKFFGKNWESAIIEYNLLRDLKQEEEQEKTEFTISLKDIQTFEVQNQFIPRLFRK</sequence>
<dbReference type="InterPro" id="IPR050441">
    <property type="entry name" value="RBM"/>
</dbReference>
<dbReference type="SMART" id="SM00360">
    <property type="entry name" value="RRM"/>
    <property type="match status" value="1"/>
</dbReference>
<dbReference type="OrthoDB" id="20442at2759"/>
<evidence type="ECO:0000259" key="4">
    <source>
        <dbReference type="PROSITE" id="PS50102"/>
    </source>
</evidence>
<dbReference type="InterPro" id="IPR012677">
    <property type="entry name" value="Nucleotide-bd_a/b_plait_sf"/>
</dbReference>
<feature type="coiled-coil region" evidence="2">
    <location>
        <begin position="353"/>
        <end position="430"/>
    </location>
</feature>